<feature type="compositionally biased region" description="Low complexity" evidence="1">
    <location>
        <begin position="112"/>
        <end position="127"/>
    </location>
</feature>
<gene>
    <name evidence="2" type="ORF">LR394_40495</name>
</gene>
<dbReference type="RefSeq" id="WP_231450041.1">
    <property type="nucleotide sequence ID" value="NZ_JAJOMB010000048.1"/>
</dbReference>
<feature type="region of interest" description="Disordered" evidence="1">
    <location>
        <begin position="112"/>
        <end position="146"/>
    </location>
</feature>
<reference evidence="2" key="1">
    <citation type="submission" date="2021-11" db="EMBL/GenBank/DDBJ databases">
        <title>Streptomyces corallinus and Kineosporia corallina sp. nov., two new coral-derived marine actinobacteria.</title>
        <authorList>
            <person name="Buangrab K."/>
            <person name="Sutthacheep M."/>
            <person name="Yeemin T."/>
            <person name="Harunari E."/>
            <person name="Igarashi Y."/>
            <person name="Sripreechasak P."/>
            <person name="Kanchanasin P."/>
            <person name="Tanasupawat S."/>
            <person name="Phongsopitanun W."/>
        </authorList>
    </citation>
    <scope>NUCLEOTIDE SEQUENCE</scope>
    <source>
        <strain evidence="2">JCM 31032</strain>
    </source>
</reference>
<comment type="caution">
    <text evidence="2">The sequence shown here is derived from an EMBL/GenBank/DDBJ whole genome shotgun (WGS) entry which is preliminary data.</text>
</comment>
<feature type="region of interest" description="Disordered" evidence="1">
    <location>
        <begin position="207"/>
        <end position="285"/>
    </location>
</feature>
<proteinExistence type="predicted"/>
<protein>
    <submittedName>
        <fullName evidence="2">Uncharacterized protein</fullName>
    </submittedName>
</protein>
<name>A0A9X1NNU9_9ACTN</name>
<dbReference type="Proteomes" id="UP001138997">
    <property type="component" value="Unassembled WGS sequence"/>
</dbReference>
<evidence type="ECO:0000256" key="1">
    <source>
        <dbReference type="SAM" id="MobiDB-lite"/>
    </source>
</evidence>
<feature type="compositionally biased region" description="Pro residues" evidence="1">
    <location>
        <begin position="247"/>
        <end position="257"/>
    </location>
</feature>
<keyword evidence="3" id="KW-1185">Reference proteome</keyword>
<feature type="compositionally biased region" description="Low complexity" evidence="1">
    <location>
        <begin position="258"/>
        <end position="269"/>
    </location>
</feature>
<evidence type="ECO:0000313" key="2">
    <source>
        <dbReference type="EMBL" id="MCD5317189.1"/>
    </source>
</evidence>
<feature type="compositionally biased region" description="Pro residues" evidence="1">
    <location>
        <begin position="218"/>
        <end position="232"/>
    </location>
</feature>
<accession>A0A9X1NNU9</accession>
<evidence type="ECO:0000313" key="3">
    <source>
        <dbReference type="Proteomes" id="UP001138997"/>
    </source>
</evidence>
<dbReference type="EMBL" id="JAJOMB010000048">
    <property type="protein sequence ID" value="MCD5317189.1"/>
    <property type="molecule type" value="Genomic_DNA"/>
</dbReference>
<feature type="compositionally biased region" description="Polar residues" evidence="1">
    <location>
        <begin position="270"/>
        <end position="282"/>
    </location>
</feature>
<dbReference type="AlphaFoldDB" id="A0A9X1NNU9"/>
<sequence>MDAIGAPPAPGDPTRQAWANAVTAVATYRTLWDHGHENTAIGEPPSEPVQARDWTTARRALDAWRWVKTTPQLAELDGEHLDLIIGQGNAGQVAAAEAAAAIAAHHVATAHQKAADQAAEDAANRLATARQNPPSPQGADGNGGVDDARLAELEAHARQTLDQAEQANQTAAATQARVQETAPAALTAREQTRAAEHARQQIAHRLTTAGAWQERPTAPSPTPKSWTPPGPATPTLASSTPAHPRRPPAATPPPSPAPRQRTAPTPTSSCANNSPSTPTSYGPSCACASSCPRYLMRGERSGRARRRLPVTRPSEALKKIGALVRLDRSQERMS</sequence>
<organism evidence="2 3">
    <name type="scientific">Kineosporia babensis</name>
    <dbReference type="NCBI Taxonomy" id="499548"/>
    <lineage>
        <taxon>Bacteria</taxon>
        <taxon>Bacillati</taxon>
        <taxon>Actinomycetota</taxon>
        <taxon>Actinomycetes</taxon>
        <taxon>Kineosporiales</taxon>
        <taxon>Kineosporiaceae</taxon>
        <taxon>Kineosporia</taxon>
    </lineage>
</organism>